<dbReference type="AlphaFoldDB" id="A0A2N7WAU1"/>
<organism evidence="1 2">
    <name type="scientific">Trinickia soli</name>
    <dbReference type="NCBI Taxonomy" id="380675"/>
    <lineage>
        <taxon>Bacteria</taxon>
        <taxon>Pseudomonadati</taxon>
        <taxon>Pseudomonadota</taxon>
        <taxon>Betaproteobacteria</taxon>
        <taxon>Burkholderiales</taxon>
        <taxon>Burkholderiaceae</taxon>
        <taxon>Trinickia</taxon>
    </lineage>
</organism>
<keyword evidence="2" id="KW-1185">Reference proteome</keyword>
<dbReference type="EMBL" id="PNYB01000004">
    <property type="protein sequence ID" value="PMS26511.1"/>
    <property type="molecule type" value="Genomic_DNA"/>
</dbReference>
<dbReference type="Proteomes" id="UP000235347">
    <property type="component" value="Unassembled WGS sequence"/>
</dbReference>
<name>A0A2N7WAU1_9BURK</name>
<evidence type="ECO:0000313" key="2">
    <source>
        <dbReference type="Proteomes" id="UP000235347"/>
    </source>
</evidence>
<evidence type="ECO:0000313" key="1">
    <source>
        <dbReference type="EMBL" id="PMS26511.1"/>
    </source>
</evidence>
<proteinExistence type="predicted"/>
<protein>
    <submittedName>
        <fullName evidence="1">Uncharacterized protein</fullName>
    </submittedName>
</protein>
<accession>A0A2N7WAU1</accession>
<reference evidence="1 2" key="1">
    <citation type="submission" date="2018-01" db="EMBL/GenBank/DDBJ databases">
        <title>Whole genome analyses suggest that Burkholderia sensu lato contains two further novel genera in the rhizoxinica-symbiotica group Mycetohabitans gen. nov., and Trinickia gen. nov.: implications for the evolution of diazotrophy and nodulation in the Burkholderiaceae.</title>
        <authorList>
            <person name="Estrada-de los Santos P."/>
            <person name="Palmer M."/>
            <person name="Chavez-Ramirez B."/>
            <person name="Beukes C."/>
            <person name="Steenkamp E.T."/>
            <person name="Hirsch A.M."/>
            <person name="Manyaka P."/>
            <person name="Maluk M."/>
            <person name="Lafos M."/>
            <person name="Crook M."/>
            <person name="Gross E."/>
            <person name="Simon M.F."/>
            <person name="Bueno dos Reis Junior F."/>
            <person name="Poole P.S."/>
            <person name="Venter S.N."/>
            <person name="James E.K."/>
        </authorList>
    </citation>
    <scope>NUCLEOTIDE SEQUENCE [LARGE SCALE GENOMIC DNA]</scope>
    <source>
        <strain evidence="1 2">GP25-8</strain>
    </source>
</reference>
<sequence>MKWKEAAIILLDPADRVIRNAAYAWRERYQIPLERSFSLRYPDARPLAGHLPLGFQALTPGSLSFSGLGTKLIIVSHGLPEGLALHRTLLDSGGVAKLLAVCGLKEVGLLAFKGCLLGKGAFLDRLVAHLSSRNIGVGWLVGYKDESRTRTLILDSPETGPRTYGYEAIGLQDLVVRDAVHKLPDDKRVKIVKGNRFVVPPRGPGRRYGAGATWV</sequence>
<gene>
    <name evidence="1" type="ORF">C0Z19_06050</name>
</gene>
<comment type="caution">
    <text evidence="1">The sequence shown here is derived from an EMBL/GenBank/DDBJ whole genome shotgun (WGS) entry which is preliminary data.</text>
</comment>